<dbReference type="WBParaSite" id="Csp11.Scaffold515.g2670.t1">
    <property type="protein sequence ID" value="Csp11.Scaffold515.g2670.t1"/>
    <property type="gene ID" value="Csp11.Scaffold515.g2670"/>
</dbReference>
<name>A0A1I7T5S5_9PELO</name>
<dbReference type="PROSITE" id="PS00237">
    <property type="entry name" value="G_PROTEIN_RECEP_F1_1"/>
    <property type="match status" value="1"/>
</dbReference>
<dbReference type="GO" id="GO:0005886">
    <property type="term" value="C:plasma membrane"/>
    <property type="evidence" value="ECO:0007669"/>
    <property type="project" value="UniProtKB-SubCell"/>
</dbReference>
<feature type="domain" description="G-protein coupled receptors family 1 profile" evidence="11">
    <location>
        <begin position="36"/>
        <end position="371"/>
    </location>
</feature>
<dbReference type="SUPFAM" id="SSF81321">
    <property type="entry name" value="Family A G protein-coupled receptor-like"/>
    <property type="match status" value="1"/>
</dbReference>
<protein>
    <submittedName>
        <fullName evidence="13">G_PROTEIN_RECEP_F1_2 domain-containing protein</fullName>
    </submittedName>
</protein>
<evidence type="ECO:0000313" key="13">
    <source>
        <dbReference type="WBParaSite" id="Csp11.Scaffold515.g2670.t1"/>
    </source>
</evidence>
<dbReference type="Pfam" id="PF00001">
    <property type="entry name" value="7tm_1"/>
    <property type="match status" value="1"/>
</dbReference>
<dbReference type="STRING" id="1561998.A0A1I7T5S5"/>
<dbReference type="AlphaFoldDB" id="A0A1I7T5S5"/>
<dbReference type="eggNOG" id="KOG3656">
    <property type="taxonomic scope" value="Eukaryota"/>
</dbReference>
<dbReference type="Gene3D" id="1.20.1070.10">
    <property type="entry name" value="Rhodopsin 7-helix transmembrane proteins"/>
    <property type="match status" value="1"/>
</dbReference>
<sequence length="381" mass="44037">MYETSTQISTTIPARLWSEVTEAVLLVLLTTSYIFVAIVLAYRLWKQRRIKPPAIYNGQPGPFNSFWLFKSSLYCSDCMIMLIYASVKAIWLLEFQWRFGTAGCKAYRFFSSLAFLSNSNVVCAIALDRYLSVYSNHIIGARQYQRTKRMLCAVWGFALITALPQLFVWEAYRPSPHNWKQCVTVFAIELHQLPLDSPRRDQVKLYSMLYEAYHQAMTFWVPLSITISSYVRMMSRLIPFWPFSVLHSYEDERQKTLCTIFWSKIRDKMNSLFCIALFRRKSYASQQSARVPLAGTTRHPPTTALRRQLGTTVFKNACTIALAHVVLWLPYNIISLSRFVDEEFYEIVSQNGGNLCEILILLNCFVNPIVYSGGLNNGNRV</sequence>
<dbReference type="GO" id="GO:0008528">
    <property type="term" value="F:G protein-coupled peptide receptor activity"/>
    <property type="evidence" value="ECO:0007669"/>
    <property type="project" value="TreeGrafter"/>
</dbReference>
<proteinExistence type="inferred from homology"/>
<evidence type="ECO:0000313" key="12">
    <source>
        <dbReference type="Proteomes" id="UP000095282"/>
    </source>
</evidence>
<evidence type="ECO:0000256" key="4">
    <source>
        <dbReference type="ARBA" id="ARBA00022989"/>
    </source>
</evidence>
<feature type="transmembrane region" description="Helical" evidence="10">
    <location>
        <begin position="212"/>
        <end position="231"/>
    </location>
</feature>
<evidence type="ECO:0000256" key="10">
    <source>
        <dbReference type="SAM" id="Phobius"/>
    </source>
</evidence>
<accession>A0A1I7T5S5</accession>
<reference evidence="13" key="1">
    <citation type="submission" date="2016-11" db="UniProtKB">
        <authorList>
            <consortium name="WormBaseParasite"/>
        </authorList>
    </citation>
    <scope>IDENTIFICATION</scope>
</reference>
<organism evidence="12 13">
    <name type="scientific">Caenorhabditis tropicalis</name>
    <dbReference type="NCBI Taxonomy" id="1561998"/>
    <lineage>
        <taxon>Eukaryota</taxon>
        <taxon>Metazoa</taxon>
        <taxon>Ecdysozoa</taxon>
        <taxon>Nematoda</taxon>
        <taxon>Chromadorea</taxon>
        <taxon>Rhabditida</taxon>
        <taxon>Rhabditina</taxon>
        <taxon>Rhabditomorpha</taxon>
        <taxon>Rhabditoidea</taxon>
        <taxon>Rhabditidae</taxon>
        <taxon>Peloderinae</taxon>
        <taxon>Caenorhabditis</taxon>
    </lineage>
</organism>
<evidence type="ECO:0000256" key="8">
    <source>
        <dbReference type="ARBA" id="ARBA00023224"/>
    </source>
</evidence>
<evidence type="ECO:0000256" key="3">
    <source>
        <dbReference type="ARBA" id="ARBA00022692"/>
    </source>
</evidence>
<dbReference type="PROSITE" id="PS50262">
    <property type="entry name" value="G_PROTEIN_RECEP_F1_2"/>
    <property type="match status" value="1"/>
</dbReference>
<keyword evidence="2" id="KW-1003">Cell membrane</keyword>
<feature type="transmembrane region" description="Helical" evidence="10">
    <location>
        <begin position="151"/>
        <end position="169"/>
    </location>
</feature>
<dbReference type="PRINTS" id="PR00237">
    <property type="entry name" value="GPCRRHODOPSN"/>
</dbReference>
<keyword evidence="6 10" id="KW-0472">Membrane</keyword>
<comment type="subcellular location">
    <subcellularLocation>
        <location evidence="1">Cell membrane</location>
        <topology evidence="1">Multi-pass membrane protein</topology>
    </subcellularLocation>
</comment>
<dbReference type="GO" id="GO:0007218">
    <property type="term" value="P:neuropeptide signaling pathway"/>
    <property type="evidence" value="ECO:0007669"/>
    <property type="project" value="TreeGrafter"/>
</dbReference>
<evidence type="ECO:0000256" key="5">
    <source>
        <dbReference type="ARBA" id="ARBA00023040"/>
    </source>
</evidence>
<keyword evidence="7 9" id="KW-0675">Receptor</keyword>
<keyword evidence="4 10" id="KW-1133">Transmembrane helix</keyword>
<evidence type="ECO:0000256" key="6">
    <source>
        <dbReference type="ARBA" id="ARBA00023136"/>
    </source>
</evidence>
<keyword evidence="5 9" id="KW-0297">G-protein coupled receptor</keyword>
<dbReference type="PANTHER" id="PTHR24230">
    <property type="entry name" value="G-PROTEIN COUPLED RECEPTOR"/>
    <property type="match status" value="1"/>
</dbReference>
<evidence type="ECO:0000256" key="9">
    <source>
        <dbReference type="RuleBase" id="RU000688"/>
    </source>
</evidence>
<evidence type="ECO:0000256" key="7">
    <source>
        <dbReference type="ARBA" id="ARBA00023170"/>
    </source>
</evidence>
<evidence type="ECO:0000256" key="1">
    <source>
        <dbReference type="ARBA" id="ARBA00004651"/>
    </source>
</evidence>
<evidence type="ECO:0000259" key="11">
    <source>
        <dbReference type="PROSITE" id="PS50262"/>
    </source>
</evidence>
<dbReference type="InterPro" id="IPR017452">
    <property type="entry name" value="GPCR_Rhodpsn_7TM"/>
</dbReference>
<comment type="similarity">
    <text evidence="9">Belongs to the G-protein coupled receptor 1 family.</text>
</comment>
<evidence type="ECO:0000256" key="2">
    <source>
        <dbReference type="ARBA" id="ARBA00022475"/>
    </source>
</evidence>
<keyword evidence="12" id="KW-1185">Reference proteome</keyword>
<dbReference type="InterPro" id="IPR000276">
    <property type="entry name" value="GPCR_Rhodpsn"/>
</dbReference>
<feature type="transmembrane region" description="Helical" evidence="10">
    <location>
        <begin position="23"/>
        <end position="45"/>
    </location>
</feature>
<keyword evidence="3 9" id="KW-0812">Transmembrane</keyword>
<dbReference type="Proteomes" id="UP000095282">
    <property type="component" value="Unplaced"/>
</dbReference>
<dbReference type="PANTHER" id="PTHR24230:SF120">
    <property type="entry name" value="G-PROTEIN COUPLED RECEPTOR DAF-38"/>
    <property type="match status" value="1"/>
</dbReference>
<keyword evidence="8 9" id="KW-0807">Transducer</keyword>